<dbReference type="AlphaFoldDB" id="D9X0Y7"/>
<feature type="region of interest" description="Disordered" evidence="1">
    <location>
        <begin position="1"/>
        <end position="32"/>
    </location>
</feature>
<proteinExistence type="predicted"/>
<dbReference type="EMBL" id="GG657757">
    <property type="protein sequence ID" value="EFL31401.1"/>
    <property type="molecule type" value="Genomic_DNA"/>
</dbReference>
<dbReference type="Proteomes" id="UP000004184">
    <property type="component" value="Unassembled WGS sequence"/>
</dbReference>
<evidence type="ECO:0000256" key="1">
    <source>
        <dbReference type="SAM" id="MobiDB-lite"/>
    </source>
</evidence>
<feature type="compositionally biased region" description="Low complexity" evidence="1">
    <location>
        <begin position="11"/>
        <end position="24"/>
    </location>
</feature>
<protein>
    <submittedName>
        <fullName evidence="2">Predicted protein</fullName>
    </submittedName>
</protein>
<keyword evidence="3" id="KW-1185">Reference proteome</keyword>
<dbReference type="HOGENOM" id="CLU_3123447_0_0_11"/>
<reference evidence="3" key="1">
    <citation type="submission" date="2009-02" db="EMBL/GenBank/DDBJ databases">
        <title>Annotation of Streptomyces viridochromogenes strain DSM 40736.</title>
        <authorList>
            <consortium name="The Broad Institute Genome Sequencing Platform"/>
            <consortium name="Broad Institute Microbial Sequencing Center"/>
            <person name="Fischbach M."/>
            <person name="Godfrey P."/>
            <person name="Ward D."/>
            <person name="Young S."/>
            <person name="Zeng Q."/>
            <person name="Koehrsen M."/>
            <person name="Alvarado L."/>
            <person name="Berlin A.M."/>
            <person name="Bochicchio J."/>
            <person name="Borenstein D."/>
            <person name="Chapman S.B."/>
            <person name="Chen Z."/>
            <person name="Engels R."/>
            <person name="Freedman E."/>
            <person name="Gellesch M."/>
            <person name="Goldberg J."/>
            <person name="Griggs A."/>
            <person name="Gujja S."/>
            <person name="Heilman E.R."/>
            <person name="Heiman D.I."/>
            <person name="Hepburn T.A."/>
            <person name="Howarth C."/>
            <person name="Jen D."/>
            <person name="Larson L."/>
            <person name="Lewis B."/>
            <person name="Mehta T."/>
            <person name="Park D."/>
            <person name="Pearson M."/>
            <person name="Richards J."/>
            <person name="Roberts A."/>
            <person name="Saif S."/>
            <person name="Shea T.D."/>
            <person name="Shenoy N."/>
            <person name="Sisk P."/>
            <person name="Stolte C."/>
            <person name="Sykes S.N."/>
            <person name="Thomson T."/>
            <person name="Walk T."/>
            <person name="White J."/>
            <person name="Yandava C."/>
            <person name="Straight P."/>
            <person name="Clardy J."/>
            <person name="Hung D."/>
            <person name="Kolter R."/>
            <person name="Mekalanos J."/>
            <person name="Walker S."/>
            <person name="Walsh C.T."/>
            <person name="Wieland-Brown L.C."/>
            <person name="Haas B."/>
            <person name="Nusbaum C."/>
            <person name="Birren B."/>
        </authorList>
    </citation>
    <scope>NUCLEOTIDE SEQUENCE [LARGE SCALE GENOMIC DNA]</scope>
    <source>
        <strain evidence="3">DSM 40736 / JCM 4977 / BCRC 1201 / Tue 494</strain>
    </source>
</reference>
<name>D9X0Y7_STRVT</name>
<sequence>MGELERRCAHSSTAATAGASSGTTPDSPGRSAWLATGYEDVRAALAERTS</sequence>
<gene>
    <name evidence="2" type="ORF">SSQG_01919</name>
</gene>
<accession>D9X0Y7</accession>
<evidence type="ECO:0000313" key="3">
    <source>
        <dbReference type="Proteomes" id="UP000004184"/>
    </source>
</evidence>
<evidence type="ECO:0000313" key="2">
    <source>
        <dbReference type="EMBL" id="EFL31401.1"/>
    </source>
</evidence>
<organism evidence="2 3">
    <name type="scientific">Streptomyces viridochromogenes (strain DSM 40736 / JCM 4977 / BCRC 1201 / Tue 494)</name>
    <dbReference type="NCBI Taxonomy" id="591159"/>
    <lineage>
        <taxon>Bacteria</taxon>
        <taxon>Bacillati</taxon>
        <taxon>Actinomycetota</taxon>
        <taxon>Actinomycetes</taxon>
        <taxon>Kitasatosporales</taxon>
        <taxon>Streptomycetaceae</taxon>
        <taxon>Streptomyces</taxon>
    </lineage>
</organism>